<dbReference type="RefSeq" id="WP_151118001.1">
    <property type="nucleotide sequence ID" value="NZ_CP042582.1"/>
</dbReference>
<feature type="transmembrane region" description="Helical" evidence="1">
    <location>
        <begin position="41"/>
        <end position="61"/>
    </location>
</feature>
<feature type="transmembrane region" description="Helical" evidence="1">
    <location>
        <begin position="12"/>
        <end position="29"/>
    </location>
</feature>
<dbReference type="EMBL" id="CP042582">
    <property type="protein sequence ID" value="QEX22524.1"/>
    <property type="molecule type" value="Genomic_DNA"/>
</dbReference>
<dbReference type="OrthoDB" id="64737at2"/>
<feature type="transmembrane region" description="Helical" evidence="1">
    <location>
        <begin position="123"/>
        <end position="142"/>
    </location>
</feature>
<dbReference type="Pfam" id="PF07077">
    <property type="entry name" value="DUF1345"/>
    <property type="match status" value="1"/>
</dbReference>
<feature type="transmembrane region" description="Helical" evidence="1">
    <location>
        <begin position="198"/>
        <end position="220"/>
    </location>
</feature>
<gene>
    <name evidence="2" type="ORF">FRZ61_24560</name>
</gene>
<protein>
    <submittedName>
        <fullName evidence="2">Membrane protein</fullName>
    </submittedName>
</protein>
<dbReference type="Proteomes" id="UP000325797">
    <property type="component" value="Chromosome"/>
</dbReference>
<name>A0A5J6MZX1_9PROT</name>
<dbReference type="InterPro" id="IPR009781">
    <property type="entry name" value="DUF1345"/>
</dbReference>
<reference evidence="2 3" key="1">
    <citation type="submission" date="2019-08" db="EMBL/GenBank/DDBJ databases">
        <title>Hyperibacter terrae gen. nov., sp. nov. and Hyperibacter viscosus sp. nov., two new members in the family Rhodospirillaceae isolated from the rhizosphere of Hypericum perforatum.</title>
        <authorList>
            <person name="Noviana Z."/>
        </authorList>
    </citation>
    <scope>NUCLEOTIDE SEQUENCE [LARGE SCALE GENOMIC DNA]</scope>
    <source>
        <strain evidence="2 3">R5959</strain>
    </source>
</reference>
<keyword evidence="3" id="KW-1185">Reference proteome</keyword>
<organism evidence="2 3">
    <name type="scientific">Hypericibacter adhaerens</name>
    <dbReference type="NCBI Taxonomy" id="2602016"/>
    <lineage>
        <taxon>Bacteria</taxon>
        <taxon>Pseudomonadati</taxon>
        <taxon>Pseudomonadota</taxon>
        <taxon>Alphaproteobacteria</taxon>
        <taxon>Rhodospirillales</taxon>
        <taxon>Dongiaceae</taxon>
        <taxon>Hypericibacter</taxon>
    </lineage>
</organism>
<dbReference type="AlphaFoldDB" id="A0A5J6MZX1"/>
<keyword evidence="1" id="KW-1133">Transmembrane helix</keyword>
<feature type="transmembrane region" description="Helical" evidence="1">
    <location>
        <begin position="81"/>
        <end position="103"/>
    </location>
</feature>
<evidence type="ECO:0000256" key="1">
    <source>
        <dbReference type="SAM" id="Phobius"/>
    </source>
</evidence>
<accession>A0A5J6MZX1</accession>
<keyword evidence="1" id="KW-0812">Transmembrane</keyword>
<evidence type="ECO:0000313" key="3">
    <source>
        <dbReference type="Proteomes" id="UP000325797"/>
    </source>
</evidence>
<sequence length="224" mass="24556">MILGVRRHLLHHARFYIAALLGAVIWALLKIHPLELLPPPLPILLAGDAFFTIYLILTLLLTVYEAPGKMRLRASAEDEGFGLIAGMTAVAVALSIGSIFSLLNQGGQVTHIGLWLSVANVPLGWLTLHMALAFHYAHLYYAKTDAPDGKRRDAGGLKFPGSEQPVMWDFLYYSFVVGMTAQVSDVQTLSAEMRRLTLFHGIVSFFFNTVLLALAVNVVVAQAQ</sequence>
<dbReference type="KEGG" id="hadh:FRZ61_24560"/>
<evidence type="ECO:0000313" key="2">
    <source>
        <dbReference type="EMBL" id="QEX22524.1"/>
    </source>
</evidence>
<proteinExistence type="predicted"/>
<keyword evidence="1" id="KW-0472">Membrane</keyword>